<dbReference type="Proteomes" id="UP001265083">
    <property type="component" value="Unassembled WGS sequence"/>
</dbReference>
<evidence type="ECO:0008006" key="4">
    <source>
        <dbReference type="Google" id="ProtNLM"/>
    </source>
</evidence>
<feature type="signal peptide" evidence="1">
    <location>
        <begin position="1"/>
        <end position="19"/>
    </location>
</feature>
<reference evidence="2 3" key="1">
    <citation type="submission" date="2023-08" db="EMBL/GenBank/DDBJ databases">
        <title>Bioegradation of LLDPE and BLDPE plastic by marine bacteria from coast plastic debris.</title>
        <authorList>
            <person name="Rong Z."/>
        </authorList>
    </citation>
    <scope>NUCLEOTIDE SEQUENCE [LARGE SCALE GENOMIC DNA]</scope>
    <source>
        <strain evidence="2 3">Z-2</strain>
    </source>
</reference>
<evidence type="ECO:0000313" key="3">
    <source>
        <dbReference type="Proteomes" id="UP001265083"/>
    </source>
</evidence>
<dbReference type="PROSITE" id="PS51257">
    <property type="entry name" value="PROKAR_LIPOPROTEIN"/>
    <property type="match status" value="1"/>
</dbReference>
<keyword evidence="3" id="KW-1185">Reference proteome</keyword>
<dbReference type="RefSeq" id="WP_310951886.1">
    <property type="nucleotide sequence ID" value="NZ_JAVLUS010000019.1"/>
</dbReference>
<protein>
    <recommendedName>
        <fullName evidence="4">Lipoprotein</fullName>
    </recommendedName>
</protein>
<keyword evidence="1" id="KW-0732">Signal</keyword>
<evidence type="ECO:0000313" key="2">
    <source>
        <dbReference type="EMBL" id="MDS1116028.1"/>
    </source>
</evidence>
<accession>A0ABU2GX37</accession>
<proteinExistence type="predicted"/>
<gene>
    <name evidence="2" type="ORF">RD149_19990</name>
</gene>
<sequence length="209" mass="22613">MRRITVVTVGLALLVSACAQVTSRDDATRETAPTVHNQAVTFDQHAVDLNLDNLCGPVDDTRTVTHPSLGRATVGLRRPASTVGNGCVAAVGPRGQKLLVQEVYVHDGQLRFANPAQDATQNVFVIYNPGRYNGVMTLVPTATGYADIGWGAESPAYRTTTHAYYWVELLGPGGDGRYTIKMYDNNCEPDCAGGTVTTKILRWNGQRYV</sequence>
<name>A0ABU2GX37_9ACTN</name>
<dbReference type="EMBL" id="JAVLUS010000019">
    <property type="protein sequence ID" value="MDS1116028.1"/>
    <property type="molecule type" value="Genomic_DNA"/>
</dbReference>
<comment type="caution">
    <text evidence="2">The sequence shown here is derived from an EMBL/GenBank/DDBJ whole genome shotgun (WGS) entry which is preliminary data.</text>
</comment>
<organism evidence="2 3">
    <name type="scientific">Gordonia westfalica</name>
    <dbReference type="NCBI Taxonomy" id="158898"/>
    <lineage>
        <taxon>Bacteria</taxon>
        <taxon>Bacillati</taxon>
        <taxon>Actinomycetota</taxon>
        <taxon>Actinomycetes</taxon>
        <taxon>Mycobacteriales</taxon>
        <taxon>Gordoniaceae</taxon>
        <taxon>Gordonia</taxon>
    </lineage>
</organism>
<evidence type="ECO:0000256" key="1">
    <source>
        <dbReference type="SAM" id="SignalP"/>
    </source>
</evidence>
<feature type="chain" id="PRO_5047179372" description="Lipoprotein" evidence="1">
    <location>
        <begin position="20"/>
        <end position="209"/>
    </location>
</feature>